<evidence type="ECO:0000259" key="2">
    <source>
        <dbReference type="PROSITE" id="PS50093"/>
    </source>
</evidence>
<dbReference type="Proteomes" id="UP000294498">
    <property type="component" value="Unassembled WGS sequence"/>
</dbReference>
<keyword evidence="4" id="KW-1185">Reference proteome</keyword>
<proteinExistence type="predicted"/>
<organism evidence="3 4">
    <name type="scientific">Dinghuibacter silviterrae</name>
    <dbReference type="NCBI Taxonomy" id="1539049"/>
    <lineage>
        <taxon>Bacteria</taxon>
        <taxon>Pseudomonadati</taxon>
        <taxon>Bacteroidota</taxon>
        <taxon>Chitinophagia</taxon>
        <taxon>Chitinophagales</taxon>
        <taxon>Chitinophagaceae</taxon>
        <taxon>Dinghuibacter</taxon>
    </lineage>
</organism>
<dbReference type="InterPro" id="IPR000601">
    <property type="entry name" value="PKD_dom"/>
</dbReference>
<dbReference type="AlphaFoldDB" id="A0A4R8DN31"/>
<dbReference type="InterPro" id="IPR013783">
    <property type="entry name" value="Ig-like_fold"/>
</dbReference>
<reference evidence="3 4" key="1">
    <citation type="submission" date="2019-03" db="EMBL/GenBank/DDBJ databases">
        <title>Genomic Encyclopedia of Type Strains, Phase IV (KMG-IV): sequencing the most valuable type-strain genomes for metagenomic binning, comparative biology and taxonomic classification.</title>
        <authorList>
            <person name="Goeker M."/>
        </authorList>
    </citation>
    <scope>NUCLEOTIDE SEQUENCE [LARGE SCALE GENOMIC DNA]</scope>
    <source>
        <strain evidence="3 4">DSM 100059</strain>
    </source>
</reference>
<feature type="chain" id="PRO_5020583545" evidence="1">
    <location>
        <begin position="25"/>
        <end position="648"/>
    </location>
</feature>
<dbReference type="GO" id="GO:0004553">
    <property type="term" value="F:hydrolase activity, hydrolyzing O-glycosyl compounds"/>
    <property type="evidence" value="ECO:0007669"/>
    <property type="project" value="UniProtKB-ARBA"/>
</dbReference>
<dbReference type="PANTHER" id="PTHR12223:SF19">
    <property type="entry name" value="LEGUME LECTIN DOMAIN-CONTAINING PROTEIN"/>
    <property type="match status" value="1"/>
</dbReference>
<gene>
    <name evidence="3" type="ORF">EDB95_0431</name>
</gene>
<feature type="domain" description="PKD" evidence="2">
    <location>
        <begin position="350"/>
        <end position="393"/>
    </location>
</feature>
<keyword evidence="1" id="KW-0732">Signal</keyword>
<comment type="caution">
    <text evidence="3">The sequence shown here is derived from an EMBL/GenBank/DDBJ whole genome shotgun (WGS) entry which is preliminary data.</text>
</comment>
<dbReference type="PANTHER" id="PTHR12223">
    <property type="entry name" value="VESICULAR MANNOSE-BINDING LECTIN"/>
    <property type="match status" value="1"/>
</dbReference>
<dbReference type="CDD" id="cd00146">
    <property type="entry name" value="PKD"/>
    <property type="match status" value="1"/>
</dbReference>
<dbReference type="InterPro" id="IPR022409">
    <property type="entry name" value="PKD/Chitinase_dom"/>
</dbReference>
<dbReference type="PROSITE" id="PS50093">
    <property type="entry name" value="PKD"/>
    <property type="match status" value="2"/>
</dbReference>
<evidence type="ECO:0000256" key="1">
    <source>
        <dbReference type="SAM" id="SignalP"/>
    </source>
</evidence>
<sequence>MPGSTSRLLTSVTIVLCHVLSANAQTPQANPYVMHGSAVQNTCNCYTLTPQETFQAGQVWNKNEIDLTQSFDYHFNVFLGCNSGTNGADGMAFVLQPINTSQGSTGEGLGFGGIVPSLGVTIDTYQNPDQNDPPYDHIAFQSNGDVNHADANNLAGPVQVLPNQSDIKDCAWHVLEVKWDAPTMTLVAYMDGNFRLSMTKDIVATIFSGNPTVFWGFTAATGGSDNLQQFCTSLNAGHSALPAKTCEKDTIVFRDSSTSFGSILQWYWNFGDGDTSMQQNPPPHVYPTPGVYIVTQNILGNNGCLSDTNKTVLTIGTYPVASFTAGNACTGRTLPLVNTSYDTVGLFADWTWTLSDGRIFTDSLPSIVFAQPGAYTLSLHVVSAEGCASNTYTQLLSVNPTPQVTFAPDSVCTGTPLVLTGTNTTGIPVQQWYWLLGQRPDSGQTVTQVYDQEAVFNASLWAMSPYGCLSDTVTQQVSIQASHAFAGNDTSDALGYPIQLQATGGTTYTWSPPTGLSDPSIANPIAVLTTDTRYTVTAYSNAGCASQASVFIKVYKGPAIYVPSAFTPNGDGVNDVLRLVAPGIKTLVYFRVFNRWGNEVYHSTDLQAAWDGTAGGRPVPSGTYVWEVLGIDLTGKPLGERGTVLLAR</sequence>
<dbReference type="InterPro" id="IPR026341">
    <property type="entry name" value="T9SS_type_B"/>
</dbReference>
<dbReference type="InterPro" id="IPR013320">
    <property type="entry name" value="ConA-like_dom_sf"/>
</dbReference>
<dbReference type="SUPFAM" id="SSF49299">
    <property type="entry name" value="PKD domain"/>
    <property type="match status" value="3"/>
</dbReference>
<dbReference type="GO" id="GO:0005975">
    <property type="term" value="P:carbohydrate metabolic process"/>
    <property type="evidence" value="ECO:0007669"/>
    <property type="project" value="UniProtKB-ARBA"/>
</dbReference>
<evidence type="ECO:0000313" key="3">
    <source>
        <dbReference type="EMBL" id="TDW99421.1"/>
    </source>
</evidence>
<dbReference type="Pfam" id="PF18911">
    <property type="entry name" value="PKD_4"/>
    <property type="match status" value="2"/>
</dbReference>
<dbReference type="InterPro" id="IPR035986">
    <property type="entry name" value="PKD_dom_sf"/>
</dbReference>
<name>A0A4R8DN31_9BACT</name>
<feature type="signal peptide" evidence="1">
    <location>
        <begin position="1"/>
        <end position="24"/>
    </location>
</feature>
<dbReference type="Pfam" id="PF13585">
    <property type="entry name" value="CHU_C"/>
    <property type="match status" value="1"/>
</dbReference>
<protein>
    <submittedName>
        <fullName evidence="3">Gliding motility-associated-like protein</fullName>
    </submittedName>
</protein>
<dbReference type="InterPro" id="IPR056573">
    <property type="entry name" value="Lectin_L-type_dom"/>
</dbReference>
<dbReference type="SMART" id="SM00089">
    <property type="entry name" value="PKD"/>
    <property type="match status" value="3"/>
</dbReference>
<accession>A0A4R8DN31</accession>
<evidence type="ECO:0000313" key="4">
    <source>
        <dbReference type="Proteomes" id="UP000294498"/>
    </source>
</evidence>
<dbReference type="NCBIfam" id="TIGR04131">
    <property type="entry name" value="Bac_Flav_CTERM"/>
    <property type="match status" value="1"/>
</dbReference>
<dbReference type="Gene3D" id="2.60.120.200">
    <property type="match status" value="1"/>
</dbReference>
<dbReference type="Gene3D" id="2.60.40.10">
    <property type="entry name" value="Immunoglobulins"/>
    <property type="match status" value="3"/>
</dbReference>
<dbReference type="EMBL" id="SODV01000001">
    <property type="protein sequence ID" value="TDW99421.1"/>
    <property type="molecule type" value="Genomic_DNA"/>
</dbReference>
<dbReference type="SUPFAM" id="SSF49899">
    <property type="entry name" value="Concanavalin A-like lectins/glucanases"/>
    <property type="match status" value="1"/>
</dbReference>
<dbReference type="CDD" id="cd01951">
    <property type="entry name" value="lectin_L-type"/>
    <property type="match status" value="1"/>
</dbReference>
<dbReference type="InterPro" id="IPR051136">
    <property type="entry name" value="Intracellular_Lectin-GPT"/>
</dbReference>
<feature type="domain" description="PKD" evidence="2">
    <location>
        <begin position="234"/>
        <end position="312"/>
    </location>
</feature>
<dbReference type="Pfam" id="PF18483">
    <property type="entry name" value="Lectin_L-type_dom"/>
    <property type="match status" value="1"/>
</dbReference>